<gene>
    <name evidence="4" type="primary">g11717</name>
    <name evidence="4" type="ORF">VP750_LOCUS10467</name>
</gene>
<dbReference type="EMBL" id="CAXHTA020000018">
    <property type="protein sequence ID" value="CAL5228561.1"/>
    <property type="molecule type" value="Genomic_DNA"/>
</dbReference>
<feature type="chain" id="PRO_5045627250" evidence="3">
    <location>
        <begin position="26"/>
        <end position="1515"/>
    </location>
</feature>
<feature type="region of interest" description="Disordered" evidence="1">
    <location>
        <begin position="1439"/>
        <end position="1515"/>
    </location>
</feature>
<evidence type="ECO:0000313" key="4">
    <source>
        <dbReference type="EMBL" id="CAL5228561.1"/>
    </source>
</evidence>
<keyword evidence="5" id="KW-1185">Reference proteome</keyword>
<reference evidence="4 5" key="1">
    <citation type="submission" date="2024-06" db="EMBL/GenBank/DDBJ databases">
        <authorList>
            <person name="Kraege A."/>
            <person name="Thomma B."/>
        </authorList>
    </citation>
    <scope>NUCLEOTIDE SEQUENCE [LARGE SCALE GENOMIC DNA]</scope>
</reference>
<proteinExistence type="predicted"/>
<keyword evidence="3" id="KW-0732">Signal</keyword>
<evidence type="ECO:0000256" key="2">
    <source>
        <dbReference type="SAM" id="Phobius"/>
    </source>
</evidence>
<dbReference type="SMART" id="SM00710">
    <property type="entry name" value="PbH1"/>
    <property type="match status" value="10"/>
</dbReference>
<feature type="compositionally biased region" description="Basic and acidic residues" evidence="1">
    <location>
        <begin position="1448"/>
        <end position="1486"/>
    </location>
</feature>
<feature type="transmembrane region" description="Helical" evidence="2">
    <location>
        <begin position="1141"/>
        <end position="1165"/>
    </location>
</feature>
<dbReference type="SUPFAM" id="SSF51126">
    <property type="entry name" value="Pectin lyase-like"/>
    <property type="match status" value="3"/>
</dbReference>
<accession>A0ABP1G8K7</accession>
<dbReference type="Proteomes" id="UP001497392">
    <property type="component" value="Unassembled WGS sequence"/>
</dbReference>
<dbReference type="InterPro" id="IPR006626">
    <property type="entry name" value="PbH1"/>
</dbReference>
<evidence type="ECO:0000256" key="1">
    <source>
        <dbReference type="SAM" id="MobiDB-lite"/>
    </source>
</evidence>
<dbReference type="PANTHER" id="PTHR11319:SF35">
    <property type="entry name" value="OUTER MEMBRANE PROTEIN PMPC-RELATED"/>
    <property type="match status" value="1"/>
</dbReference>
<name>A0ABP1G8K7_9CHLO</name>
<dbReference type="InterPro" id="IPR011050">
    <property type="entry name" value="Pectin_lyase_fold/virulence"/>
</dbReference>
<protein>
    <submittedName>
        <fullName evidence="4">G11717 protein</fullName>
    </submittedName>
</protein>
<comment type="caution">
    <text evidence="4">The sequence shown here is derived from an EMBL/GenBank/DDBJ whole genome shotgun (WGS) entry which is preliminary data.</text>
</comment>
<feature type="compositionally biased region" description="Low complexity" evidence="1">
    <location>
        <begin position="1489"/>
        <end position="1499"/>
    </location>
</feature>
<evidence type="ECO:0000313" key="5">
    <source>
        <dbReference type="Proteomes" id="UP001497392"/>
    </source>
</evidence>
<keyword evidence="2" id="KW-0472">Membrane</keyword>
<feature type="signal peptide" evidence="3">
    <location>
        <begin position="1"/>
        <end position="25"/>
    </location>
</feature>
<feature type="transmembrane region" description="Helical" evidence="2">
    <location>
        <begin position="1266"/>
        <end position="1287"/>
    </location>
</feature>
<evidence type="ECO:0000256" key="3">
    <source>
        <dbReference type="SAM" id="SignalP"/>
    </source>
</evidence>
<keyword evidence="2" id="KW-0812">Transmembrane</keyword>
<feature type="transmembrane region" description="Helical" evidence="2">
    <location>
        <begin position="1326"/>
        <end position="1359"/>
    </location>
</feature>
<sequence>MLLSFCTHSLAAATFYCFAIQLASTQVQVVWPQTVGGVTVATLNFDIQKSATASFTSPTTLTGPTFTSFSPTEYTATDPSRGSAIFYRVVAYSSRSPDVISGISSAFQPVDHAGVFAYPPPYGVASPCGTDWATACATLSDAISQALSGAPATAQIWAGPGTYTGTGNYDLTLGSGTPPTVLTLQSLVGELNTVIDLASGTRAFSFTIQNGVDDGGGAIQIEGSIGGGAIFIDSAPGVTMTYITFDTNVADSGGGLAMTHSATAISDCYFIRNSAQASGTGRGGAILSVSTQVNVMQNVWMETNTAELDGGAMHIELTGVGSDFVNITMIGNHAKSFGGAINEASTNMTLRDSLVANNVADLYGGGMFTFFAGLYLFNVNVTGNSAPFGSGGLKAIQGAILMWDCIISGNTAAAGAGIQVDKNVGGGHVPAYIQATDTQIINNVATTQGGGINAATCDGVVLYNTEVSGNFAPSGGAIWFGGDDAANSNAISLSGCTVSANNAQYGGALYGAAGGRMLIESSTFSQNTAKSSGSVLLADDDSQISFSLSRIIDNGNYSCYDPPTYGGAISVGIDQFNPAGAASCSGSVAAVPAQVQLAGCQISNNVASDSGGGIYMLNGVIGLTDTLVESNTAGSADGSTGLGGGIFMGDKCSGGTCTTVGATLQNVTFSLNYAHLAGGGLLFQGLDDGSTLSLTESVVSDNYVDSIFTGSTSSGLGGKSLGHHDCFLKHCCGLMILHNSFDVATLVLEGNSAYYGGAIFVSADLSSNATFSNLTFINNIAAEGSSQYWLYGSSPLAPLNCINCSTASATGSPFATEPLHIAFDGSPPSSVVSAEVASTFTLALEDYYGAVASATDGGTCSINTPSNDILLSEAGRFAPIQSGASTFTQFEVTGGIGNSYALSATCAPSTAGQLSYLPDVYSLTPLALPLTVAQCGQGTEQSGEFCRECALDFYSFSGVTCIPCPYGGFCPGGSNGEQTPILSELNFWRSSANATQLYRCPGSSCMGTPQYSGREVGDAACTNGTRGPVCAVCDQDYYLFSGACSPCQSVGKASLAAAVIVVTAALILIFLFDLPGGDDVGPGPMNKYKIITTHFQLMSLLRDYDVTWPSSTIQLLSYSDSLNLGISITAPQCFIPGYNFFVFYIATMAQPALAVLLCGGVYLLVHQVYRFIAVPRGQEGQVTLVCCGAPMAEEKREKLVTRLSKIKARCYKNVFYLVTLVYPRCAQTCLQLFSVTKLDVGSFLSADFTITVRDTAGHWGKVYLRYLAPGIALMLVFAIGLPIWYFYIMWTVRTRLKEPEIMQRFGFLYGGYSFQYWETVDMMRKLLIGAIPVFVAVQPQGSLQAVIGQVGYTTVLWLLLLTGEMMKWAHLGDFQVNAIAAAQLTLTSGVAAVVMTAVAYGLALKARVLYRKHHKKAWNMIRKRFPGNFKIMDESLAGSESASAPSTGRRESQVKGRAELDAAVRDKEGSFTARGRDTETGDREDLIGSSMSPRASMSSNLLQPNDGSGARSNDL</sequence>
<feature type="transmembrane region" description="Helical" evidence="2">
    <location>
        <begin position="1379"/>
        <end position="1403"/>
    </location>
</feature>
<dbReference type="PANTHER" id="PTHR11319">
    <property type="entry name" value="G PROTEIN-COUPLED RECEPTOR-RELATED"/>
    <property type="match status" value="1"/>
</dbReference>
<organism evidence="4 5">
    <name type="scientific">Coccomyxa viridis</name>
    <dbReference type="NCBI Taxonomy" id="1274662"/>
    <lineage>
        <taxon>Eukaryota</taxon>
        <taxon>Viridiplantae</taxon>
        <taxon>Chlorophyta</taxon>
        <taxon>core chlorophytes</taxon>
        <taxon>Trebouxiophyceae</taxon>
        <taxon>Trebouxiophyceae incertae sedis</taxon>
        <taxon>Coccomyxaceae</taxon>
        <taxon>Coccomyxa</taxon>
    </lineage>
</organism>
<keyword evidence="2" id="KW-1133">Transmembrane helix</keyword>